<protein>
    <submittedName>
        <fullName evidence="2">Uncharacterized protein</fullName>
    </submittedName>
</protein>
<gene>
    <name evidence="2" type="ORF">NDU88_001327</name>
</gene>
<proteinExistence type="predicted"/>
<accession>A0AAV7P7L6</accession>
<keyword evidence="3" id="KW-1185">Reference proteome</keyword>
<sequence>MQRGQDPLRGWSDSRRPSPCSDEGRRRLPARGPKGQRIKGAAESESLREETFVDHRGGVEARCCRVEVAAATAWVLLPPYTG</sequence>
<feature type="region of interest" description="Disordered" evidence="1">
    <location>
        <begin position="1"/>
        <end position="51"/>
    </location>
</feature>
<feature type="compositionally biased region" description="Basic and acidic residues" evidence="1">
    <location>
        <begin position="40"/>
        <end position="51"/>
    </location>
</feature>
<feature type="compositionally biased region" description="Basic and acidic residues" evidence="1">
    <location>
        <begin position="12"/>
        <end position="26"/>
    </location>
</feature>
<reference evidence="2" key="1">
    <citation type="journal article" date="2022" name="bioRxiv">
        <title>Sequencing and chromosome-scale assembly of the giantPleurodeles waltlgenome.</title>
        <authorList>
            <person name="Brown T."/>
            <person name="Elewa A."/>
            <person name="Iarovenko S."/>
            <person name="Subramanian E."/>
            <person name="Araus A.J."/>
            <person name="Petzold A."/>
            <person name="Susuki M."/>
            <person name="Suzuki K.-i.T."/>
            <person name="Hayashi T."/>
            <person name="Toyoda A."/>
            <person name="Oliveira C."/>
            <person name="Osipova E."/>
            <person name="Leigh N.D."/>
            <person name="Simon A."/>
            <person name="Yun M.H."/>
        </authorList>
    </citation>
    <scope>NUCLEOTIDE SEQUENCE</scope>
    <source>
        <strain evidence="2">20211129_DDA</strain>
        <tissue evidence="2">Liver</tissue>
    </source>
</reference>
<evidence type="ECO:0000313" key="3">
    <source>
        <dbReference type="Proteomes" id="UP001066276"/>
    </source>
</evidence>
<organism evidence="2 3">
    <name type="scientific">Pleurodeles waltl</name>
    <name type="common">Iberian ribbed newt</name>
    <dbReference type="NCBI Taxonomy" id="8319"/>
    <lineage>
        <taxon>Eukaryota</taxon>
        <taxon>Metazoa</taxon>
        <taxon>Chordata</taxon>
        <taxon>Craniata</taxon>
        <taxon>Vertebrata</taxon>
        <taxon>Euteleostomi</taxon>
        <taxon>Amphibia</taxon>
        <taxon>Batrachia</taxon>
        <taxon>Caudata</taxon>
        <taxon>Salamandroidea</taxon>
        <taxon>Salamandridae</taxon>
        <taxon>Pleurodelinae</taxon>
        <taxon>Pleurodeles</taxon>
    </lineage>
</organism>
<evidence type="ECO:0000313" key="2">
    <source>
        <dbReference type="EMBL" id="KAJ1122854.1"/>
    </source>
</evidence>
<dbReference type="AlphaFoldDB" id="A0AAV7P7L6"/>
<name>A0AAV7P7L6_PLEWA</name>
<evidence type="ECO:0000256" key="1">
    <source>
        <dbReference type="SAM" id="MobiDB-lite"/>
    </source>
</evidence>
<dbReference type="EMBL" id="JANPWB010000011">
    <property type="protein sequence ID" value="KAJ1122854.1"/>
    <property type="molecule type" value="Genomic_DNA"/>
</dbReference>
<comment type="caution">
    <text evidence="2">The sequence shown here is derived from an EMBL/GenBank/DDBJ whole genome shotgun (WGS) entry which is preliminary data.</text>
</comment>
<dbReference type="Proteomes" id="UP001066276">
    <property type="component" value="Chromosome 7"/>
</dbReference>